<protein>
    <submittedName>
        <fullName evidence="2">Uncharacterized protein</fullName>
    </submittedName>
</protein>
<evidence type="ECO:0000313" key="3">
    <source>
        <dbReference type="Proteomes" id="UP001472677"/>
    </source>
</evidence>
<name>A0ABR2ERT3_9ROSI</name>
<keyword evidence="3" id="KW-1185">Reference proteome</keyword>
<evidence type="ECO:0000313" key="2">
    <source>
        <dbReference type="EMBL" id="KAK8564747.1"/>
    </source>
</evidence>
<evidence type="ECO:0000256" key="1">
    <source>
        <dbReference type="SAM" id="MobiDB-lite"/>
    </source>
</evidence>
<dbReference type="Proteomes" id="UP001472677">
    <property type="component" value="Unassembled WGS sequence"/>
</dbReference>
<proteinExistence type="predicted"/>
<feature type="compositionally biased region" description="Acidic residues" evidence="1">
    <location>
        <begin position="1"/>
        <end position="16"/>
    </location>
</feature>
<feature type="region of interest" description="Disordered" evidence="1">
    <location>
        <begin position="1"/>
        <end position="36"/>
    </location>
</feature>
<comment type="caution">
    <text evidence="2">The sequence shown here is derived from an EMBL/GenBank/DDBJ whole genome shotgun (WGS) entry which is preliminary data.</text>
</comment>
<accession>A0ABR2ERT3</accession>
<sequence>MEEDEDDNSKGEEEDMRDPPNLKSQTTLCPNHKWAEVKKKDKGEMLSELEGRLISDSDIQARKEILLLEAQRNLEVGKKVGIVFIGNEQTVKEELIVLAEKEQQDKNI</sequence>
<dbReference type="EMBL" id="JBBPBM010000010">
    <property type="protein sequence ID" value="KAK8564747.1"/>
    <property type="molecule type" value="Genomic_DNA"/>
</dbReference>
<gene>
    <name evidence="2" type="ORF">V6N12_058330</name>
</gene>
<organism evidence="2 3">
    <name type="scientific">Hibiscus sabdariffa</name>
    <name type="common">roselle</name>
    <dbReference type="NCBI Taxonomy" id="183260"/>
    <lineage>
        <taxon>Eukaryota</taxon>
        <taxon>Viridiplantae</taxon>
        <taxon>Streptophyta</taxon>
        <taxon>Embryophyta</taxon>
        <taxon>Tracheophyta</taxon>
        <taxon>Spermatophyta</taxon>
        <taxon>Magnoliopsida</taxon>
        <taxon>eudicotyledons</taxon>
        <taxon>Gunneridae</taxon>
        <taxon>Pentapetalae</taxon>
        <taxon>rosids</taxon>
        <taxon>malvids</taxon>
        <taxon>Malvales</taxon>
        <taxon>Malvaceae</taxon>
        <taxon>Malvoideae</taxon>
        <taxon>Hibiscus</taxon>
    </lineage>
</organism>
<reference evidence="2 3" key="1">
    <citation type="journal article" date="2024" name="G3 (Bethesda)">
        <title>Genome assembly of Hibiscus sabdariffa L. provides insights into metabolisms of medicinal natural products.</title>
        <authorList>
            <person name="Kim T."/>
        </authorList>
    </citation>
    <scope>NUCLEOTIDE SEQUENCE [LARGE SCALE GENOMIC DNA]</scope>
    <source>
        <strain evidence="2">TK-2024</strain>
        <tissue evidence="2">Old leaves</tissue>
    </source>
</reference>